<feature type="domain" description="Peptidase M20 dimerisation" evidence="6">
    <location>
        <begin position="246"/>
        <end position="390"/>
    </location>
</feature>
<dbReference type="InterPro" id="IPR011650">
    <property type="entry name" value="Peptidase_M20_dimer"/>
</dbReference>
<evidence type="ECO:0000256" key="5">
    <source>
        <dbReference type="ARBA" id="ARBA00022833"/>
    </source>
</evidence>
<keyword evidence="5" id="KW-0862">Zinc</keyword>
<dbReference type="EMBL" id="VAJM01000016">
    <property type="protein sequence ID" value="TLM88782.1"/>
    <property type="molecule type" value="Genomic_DNA"/>
</dbReference>
<evidence type="ECO:0000256" key="3">
    <source>
        <dbReference type="ARBA" id="ARBA00022723"/>
    </source>
</evidence>
<dbReference type="InterPro" id="IPR002933">
    <property type="entry name" value="Peptidase_M20"/>
</dbReference>
<dbReference type="SUPFAM" id="SSF55031">
    <property type="entry name" value="Bacterial exopeptidase dimerisation domain"/>
    <property type="match status" value="1"/>
</dbReference>
<dbReference type="Proteomes" id="UP000305517">
    <property type="component" value="Unassembled WGS sequence"/>
</dbReference>
<evidence type="ECO:0000259" key="6">
    <source>
        <dbReference type="Pfam" id="PF07687"/>
    </source>
</evidence>
<protein>
    <submittedName>
        <fullName evidence="7">M20/M25/M40 family metallo-hydrolase</fullName>
    </submittedName>
</protein>
<dbReference type="GO" id="GO:0008233">
    <property type="term" value="F:peptidase activity"/>
    <property type="evidence" value="ECO:0007669"/>
    <property type="project" value="UniProtKB-KW"/>
</dbReference>
<dbReference type="InterPro" id="IPR036264">
    <property type="entry name" value="Bact_exopeptidase_dim_dom"/>
</dbReference>
<evidence type="ECO:0000313" key="8">
    <source>
        <dbReference type="Proteomes" id="UP000305517"/>
    </source>
</evidence>
<dbReference type="InterPro" id="IPR047177">
    <property type="entry name" value="Pept_M20A"/>
</dbReference>
<dbReference type="OrthoDB" id="9792335at2"/>
<accession>A0A5R8WJY1</accession>
<dbReference type="AlphaFoldDB" id="A0A5R8WJY1"/>
<evidence type="ECO:0000313" key="7">
    <source>
        <dbReference type="EMBL" id="TLM88782.1"/>
    </source>
</evidence>
<organism evidence="7 8">
    <name type="scientific">Hymenobacter jeollabukensis</name>
    <dbReference type="NCBI Taxonomy" id="2025313"/>
    <lineage>
        <taxon>Bacteria</taxon>
        <taxon>Pseudomonadati</taxon>
        <taxon>Bacteroidota</taxon>
        <taxon>Cytophagia</taxon>
        <taxon>Cytophagales</taxon>
        <taxon>Hymenobacteraceae</taxon>
        <taxon>Hymenobacter</taxon>
    </lineage>
</organism>
<dbReference type="GO" id="GO:0046872">
    <property type="term" value="F:metal ion binding"/>
    <property type="evidence" value="ECO:0007669"/>
    <property type="project" value="UniProtKB-KW"/>
</dbReference>
<dbReference type="Pfam" id="PF01546">
    <property type="entry name" value="Peptidase_M20"/>
    <property type="match status" value="1"/>
</dbReference>
<dbReference type="Gene3D" id="1.10.150.900">
    <property type="match status" value="1"/>
</dbReference>
<dbReference type="Pfam" id="PF07687">
    <property type="entry name" value="M20_dimer"/>
    <property type="match status" value="1"/>
</dbReference>
<name>A0A5R8WJY1_9BACT</name>
<dbReference type="GO" id="GO:0006508">
    <property type="term" value="P:proteolysis"/>
    <property type="evidence" value="ECO:0007669"/>
    <property type="project" value="UniProtKB-KW"/>
</dbReference>
<keyword evidence="3" id="KW-0479">Metal-binding</keyword>
<keyword evidence="4 7" id="KW-0378">Hydrolase</keyword>
<keyword evidence="8" id="KW-1185">Reference proteome</keyword>
<comment type="caution">
    <text evidence="7">The sequence shown here is derived from an EMBL/GenBank/DDBJ whole genome shotgun (WGS) entry which is preliminary data.</text>
</comment>
<sequence>MPSPFPFVRVLAGLAAVLVAVAGVLVYNTLRFTPPPAASLNAPAALVVPVPDSAVSHLQQALRWRTVSAADTAQVDTAQFAGLRRLLRRAYPRLHRQLTGYLVGGRTLVYHWQGQDTALAPAVLLAHQDVVPVEAATLAQWHVSPFAGTVRDGYVWGRGVTDNKANLIAICEATEALLAQGLRPRRPVYLVFGHDEEVGGLRGAARVARWLQARHRRAAYVLDEGGFVTRERVPGLVGRPVALIGTAEKGYLTVELSAALPGGHSSLPASMTALELVGGALAQLRAQPFPAGFTPAMQAFAAHVGPHLPFGQRLAFANQWLLEPLILRAYSRKPGGNAAVRTTVVPTIFRSGVQANVVPTTAAVLLNLRLLPGMNSTQALQQLRARLSDQRLQLRPVGFVSEPGPTSADSARSYRRLESLVHHLVPGVISTPFLMTGITDARHFTGLTPNVYRFSMMTDPQGLHGVDERLSLASYRQCITFYASLLAATP</sequence>
<evidence type="ECO:0000256" key="2">
    <source>
        <dbReference type="ARBA" id="ARBA00022670"/>
    </source>
</evidence>
<dbReference type="Gene3D" id="3.30.70.360">
    <property type="match status" value="1"/>
</dbReference>
<evidence type="ECO:0000256" key="4">
    <source>
        <dbReference type="ARBA" id="ARBA00022801"/>
    </source>
</evidence>
<gene>
    <name evidence="7" type="ORF">FDY95_23395</name>
</gene>
<dbReference type="SUPFAM" id="SSF53187">
    <property type="entry name" value="Zn-dependent exopeptidases"/>
    <property type="match status" value="1"/>
</dbReference>
<reference evidence="7 8" key="1">
    <citation type="submission" date="2019-05" db="EMBL/GenBank/DDBJ databases">
        <title>Hymenobacter edaphi sp. nov., isolated from abandoned arsenic-contaminated farmland soil.</title>
        <authorList>
            <person name="Nie L."/>
        </authorList>
    </citation>
    <scope>NUCLEOTIDE SEQUENCE [LARGE SCALE GENOMIC DNA]</scope>
    <source>
        <strain evidence="7 8">1-3-3-8</strain>
    </source>
</reference>
<keyword evidence="2" id="KW-0645">Protease</keyword>
<proteinExistence type="inferred from homology"/>
<evidence type="ECO:0000256" key="1">
    <source>
        <dbReference type="ARBA" id="ARBA00006247"/>
    </source>
</evidence>
<dbReference type="Gene3D" id="3.40.630.10">
    <property type="entry name" value="Zn peptidases"/>
    <property type="match status" value="1"/>
</dbReference>
<comment type="similarity">
    <text evidence="1">Belongs to the peptidase M20A family.</text>
</comment>
<dbReference type="PANTHER" id="PTHR45962:SF1">
    <property type="entry name" value="N-FATTY-ACYL-AMINO ACID SYNTHASE_HYDROLASE PM20D1"/>
    <property type="match status" value="1"/>
</dbReference>
<dbReference type="PANTHER" id="PTHR45962">
    <property type="entry name" value="N-FATTY-ACYL-AMINO ACID SYNTHASE/HYDROLASE PM20D1"/>
    <property type="match status" value="1"/>
</dbReference>
<dbReference type="RefSeq" id="WP_138081684.1">
    <property type="nucleotide sequence ID" value="NZ_VAJM01000016.1"/>
</dbReference>